<dbReference type="Pfam" id="PF01545">
    <property type="entry name" value="Cation_efflux"/>
    <property type="match status" value="1"/>
</dbReference>
<dbReference type="PANTHER" id="PTHR11562:SF17">
    <property type="entry name" value="RE54080P-RELATED"/>
    <property type="match status" value="1"/>
</dbReference>
<dbReference type="InterPro" id="IPR036163">
    <property type="entry name" value="HMA_dom_sf"/>
</dbReference>
<feature type="transmembrane region" description="Helical" evidence="6">
    <location>
        <begin position="209"/>
        <end position="226"/>
    </location>
</feature>
<dbReference type="InterPro" id="IPR050681">
    <property type="entry name" value="CDF/SLC30A"/>
</dbReference>
<accession>A0A1G4G806</accession>
<feature type="domain" description="Cation efflux protein transmembrane" evidence="7">
    <location>
        <begin position="78"/>
        <end position="251"/>
    </location>
</feature>
<dbReference type="Proteomes" id="UP000178485">
    <property type="component" value="Chromosome i"/>
</dbReference>
<protein>
    <submittedName>
        <fullName evidence="8">Cation efflux protein</fullName>
    </submittedName>
</protein>
<feature type="transmembrane region" description="Helical" evidence="6">
    <location>
        <begin position="77"/>
        <end position="99"/>
    </location>
</feature>
<dbReference type="GO" id="GO:0046872">
    <property type="term" value="F:metal ion binding"/>
    <property type="evidence" value="ECO:0007669"/>
    <property type="project" value="InterPro"/>
</dbReference>
<sequence>MDCPSEEQLIRMKLQNFNAVKSLEFDIPDRRVTIYHDGEAESILLALETLNLNTTLISTVEADTMVKREGNSNQRRLLWAVLTINLVFFGVEILSGILSNSMGLVADSLDMLADSIVYALALFAVGGTVARKNEIARFAGYFQIILAVIGFIEVIRRFLGFERMPDFKTMIIVSTLALMANILCLYLLQRERSKESHMQASMIFTSNDVVVNSGVIVAGLLVNWLNSSLPDLIVGATVFVVVTRGAYTILRLAK</sequence>
<keyword evidence="5 6" id="KW-0472">Membrane</keyword>
<dbReference type="SUPFAM" id="SSF161111">
    <property type="entry name" value="Cation efflux protein transmembrane domain-like"/>
    <property type="match status" value="1"/>
</dbReference>
<evidence type="ECO:0000256" key="6">
    <source>
        <dbReference type="SAM" id="Phobius"/>
    </source>
</evidence>
<keyword evidence="9" id="KW-1185">Reference proteome</keyword>
<feature type="transmembrane region" description="Helical" evidence="6">
    <location>
        <begin position="141"/>
        <end position="159"/>
    </location>
</feature>
<reference evidence="8 9" key="1">
    <citation type="submission" date="2016-08" db="EMBL/GenBank/DDBJ databases">
        <authorList>
            <person name="Seilhamer J.J."/>
        </authorList>
    </citation>
    <scope>NUCLEOTIDE SEQUENCE [LARGE SCALE GENOMIC DNA]</scope>
    <source>
        <strain evidence="8">ING2-E5A</strain>
    </source>
</reference>
<dbReference type="InterPro" id="IPR058533">
    <property type="entry name" value="Cation_efflux_TM"/>
</dbReference>
<keyword evidence="3" id="KW-0813">Transport</keyword>
<dbReference type="STRING" id="1642646.ING2E5A_1845"/>
<keyword evidence="3" id="KW-0864">Zinc transport</keyword>
<dbReference type="Gene3D" id="1.20.1510.10">
    <property type="entry name" value="Cation efflux protein transmembrane domain"/>
    <property type="match status" value="1"/>
</dbReference>
<gene>
    <name evidence="8" type="ORF">ING2E5A_1845</name>
</gene>
<keyword evidence="3" id="KW-0406">Ion transport</keyword>
<dbReference type="EMBL" id="LT608328">
    <property type="protein sequence ID" value="SCM58520.1"/>
    <property type="molecule type" value="Genomic_DNA"/>
</dbReference>
<evidence type="ECO:0000313" key="8">
    <source>
        <dbReference type="EMBL" id="SCM58520.1"/>
    </source>
</evidence>
<dbReference type="KEGG" id="pmuc:ING2E5A_1845"/>
<comment type="subcellular location">
    <subcellularLocation>
        <location evidence="1">Membrane</location>
        <topology evidence="1">Multi-pass membrane protein</topology>
    </subcellularLocation>
</comment>
<dbReference type="GO" id="GO:0005886">
    <property type="term" value="C:plasma membrane"/>
    <property type="evidence" value="ECO:0007669"/>
    <property type="project" value="TreeGrafter"/>
</dbReference>
<keyword evidence="3" id="KW-0862">Zinc</keyword>
<dbReference type="GO" id="GO:0005385">
    <property type="term" value="F:zinc ion transmembrane transporter activity"/>
    <property type="evidence" value="ECO:0007669"/>
    <property type="project" value="TreeGrafter"/>
</dbReference>
<organism evidence="8 9">
    <name type="scientific">Petrimonas mucosa</name>
    <dbReference type="NCBI Taxonomy" id="1642646"/>
    <lineage>
        <taxon>Bacteria</taxon>
        <taxon>Pseudomonadati</taxon>
        <taxon>Bacteroidota</taxon>
        <taxon>Bacteroidia</taxon>
        <taxon>Bacteroidales</taxon>
        <taxon>Dysgonomonadaceae</taxon>
        <taxon>Petrimonas</taxon>
    </lineage>
</organism>
<dbReference type="InterPro" id="IPR027469">
    <property type="entry name" value="Cation_efflux_TMD_sf"/>
</dbReference>
<dbReference type="AlphaFoldDB" id="A0A1G4G806"/>
<evidence type="ECO:0000256" key="2">
    <source>
        <dbReference type="ARBA" id="ARBA00022692"/>
    </source>
</evidence>
<feature type="transmembrane region" description="Helical" evidence="6">
    <location>
        <begin position="232"/>
        <end position="250"/>
    </location>
</feature>
<proteinExistence type="predicted"/>
<evidence type="ECO:0000256" key="3">
    <source>
        <dbReference type="ARBA" id="ARBA00022906"/>
    </source>
</evidence>
<feature type="transmembrane region" description="Helical" evidence="6">
    <location>
        <begin position="171"/>
        <end position="188"/>
    </location>
</feature>
<evidence type="ECO:0000259" key="7">
    <source>
        <dbReference type="Pfam" id="PF01545"/>
    </source>
</evidence>
<evidence type="ECO:0000313" key="9">
    <source>
        <dbReference type="Proteomes" id="UP000178485"/>
    </source>
</evidence>
<dbReference type="PANTHER" id="PTHR11562">
    <property type="entry name" value="CATION EFFLUX PROTEIN/ ZINC TRANSPORTER"/>
    <property type="match status" value="1"/>
</dbReference>
<evidence type="ECO:0000256" key="4">
    <source>
        <dbReference type="ARBA" id="ARBA00022989"/>
    </source>
</evidence>
<feature type="transmembrane region" description="Helical" evidence="6">
    <location>
        <begin position="111"/>
        <end position="129"/>
    </location>
</feature>
<name>A0A1G4G806_9BACT</name>
<dbReference type="SUPFAM" id="SSF55008">
    <property type="entry name" value="HMA, heavy metal-associated domain"/>
    <property type="match status" value="1"/>
</dbReference>
<evidence type="ECO:0000256" key="1">
    <source>
        <dbReference type="ARBA" id="ARBA00004141"/>
    </source>
</evidence>
<evidence type="ECO:0000256" key="5">
    <source>
        <dbReference type="ARBA" id="ARBA00023136"/>
    </source>
</evidence>
<keyword evidence="4 6" id="KW-1133">Transmembrane helix</keyword>
<keyword evidence="2 6" id="KW-0812">Transmembrane</keyword>